<reference evidence="1 2" key="1">
    <citation type="journal article" date="2022" name="IScience">
        <title>An ultrasensitive nanofiber-based assay for enzymatic hydrolysis and deep-sea microbial degradation of cellulose.</title>
        <authorList>
            <person name="Tsudome M."/>
            <person name="Tachioka M."/>
            <person name="Miyazaki M."/>
            <person name="Uchimura K."/>
            <person name="Tsuda M."/>
            <person name="Takaki Y."/>
            <person name="Deguchi S."/>
        </authorList>
    </citation>
    <scope>NUCLEOTIDE SEQUENCE [LARGE SCALE GENOMIC DNA]</scope>
    <source>
        <strain evidence="1 2">GE09</strain>
    </source>
</reference>
<dbReference type="RefSeq" id="WP_236985977.1">
    <property type="nucleotide sequence ID" value="NZ_AP023086.1"/>
</dbReference>
<dbReference type="AlphaFoldDB" id="A0AAN1WF72"/>
<name>A0AAN1WF72_9GAMM</name>
<proteinExistence type="predicted"/>
<keyword evidence="2" id="KW-1185">Reference proteome</keyword>
<sequence length="124" mass="14350">MNIEQAIQEAFFPDGSVPIDDEFIEENADIAWLNEKMSLLILVPSYMLWCTRNRDSNGNLVVDGTVNALAEYGRSKKPEIEHLSFKFLCNSTQREVVLKFLQWCLTEELLVNEEQVQRACKHWG</sequence>
<dbReference type="KEGG" id="marq:MARGE09_P0678"/>
<dbReference type="EMBL" id="AP023086">
    <property type="protein sequence ID" value="BCD96478.1"/>
    <property type="molecule type" value="Genomic_DNA"/>
</dbReference>
<dbReference type="Proteomes" id="UP001320119">
    <property type="component" value="Chromosome"/>
</dbReference>
<organism evidence="1 2">
    <name type="scientific">Marinagarivorans cellulosilyticus</name>
    <dbReference type="NCBI Taxonomy" id="2721545"/>
    <lineage>
        <taxon>Bacteria</taxon>
        <taxon>Pseudomonadati</taxon>
        <taxon>Pseudomonadota</taxon>
        <taxon>Gammaproteobacteria</taxon>
        <taxon>Cellvibrionales</taxon>
        <taxon>Cellvibrionaceae</taxon>
        <taxon>Marinagarivorans</taxon>
    </lineage>
</organism>
<protein>
    <submittedName>
        <fullName evidence="1">Uncharacterized protein</fullName>
    </submittedName>
</protein>
<evidence type="ECO:0000313" key="1">
    <source>
        <dbReference type="EMBL" id="BCD96478.1"/>
    </source>
</evidence>
<accession>A0AAN1WF72</accession>
<gene>
    <name evidence="1" type="ORF">MARGE09_P0678</name>
</gene>
<evidence type="ECO:0000313" key="2">
    <source>
        <dbReference type="Proteomes" id="UP001320119"/>
    </source>
</evidence>